<evidence type="ECO:0000256" key="2">
    <source>
        <dbReference type="SAM" id="Phobius"/>
    </source>
</evidence>
<dbReference type="EMBL" id="AMQM01004256">
    <property type="status" value="NOT_ANNOTATED_CDS"/>
    <property type="molecule type" value="Genomic_DNA"/>
</dbReference>
<dbReference type="InParanoid" id="T1F5G2"/>
<dbReference type="HOGENOM" id="CLU_580433_0_0_1"/>
<dbReference type="EMBL" id="KB096502">
    <property type="protein sequence ID" value="ESO04177.1"/>
    <property type="molecule type" value="Genomic_DNA"/>
</dbReference>
<feature type="region of interest" description="Disordered" evidence="1">
    <location>
        <begin position="437"/>
        <end position="471"/>
    </location>
</feature>
<dbReference type="OrthoDB" id="10045365at2759"/>
<evidence type="ECO:0000256" key="1">
    <source>
        <dbReference type="SAM" id="MobiDB-lite"/>
    </source>
</evidence>
<dbReference type="KEGG" id="hro:HELRODRAFT_172520"/>
<evidence type="ECO:0000313" key="4">
    <source>
        <dbReference type="EnsemblMetazoa" id="HelroP172520"/>
    </source>
</evidence>
<keyword evidence="2" id="KW-1133">Transmembrane helix</keyword>
<feature type="transmembrane region" description="Helical" evidence="2">
    <location>
        <begin position="353"/>
        <end position="374"/>
    </location>
</feature>
<reference evidence="5" key="1">
    <citation type="submission" date="2012-12" db="EMBL/GenBank/DDBJ databases">
        <authorList>
            <person name="Hellsten U."/>
            <person name="Grimwood J."/>
            <person name="Chapman J.A."/>
            <person name="Shapiro H."/>
            <person name="Aerts A."/>
            <person name="Otillar R.P."/>
            <person name="Terry A.Y."/>
            <person name="Boore J.L."/>
            <person name="Simakov O."/>
            <person name="Marletaz F."/>
            <person name="Cho S.-J."/>
            <person name="Edsinger-Gonzales E."/>
            <person name="Havlak P."/>
            <person name="Kuo D.-H."/>
            <person name="Larsson T."/>
            <person name="Lv J."/>
            <person name="Arendt D."/>
            <person name="Savage R."/>
            <person name="Osoegawa K."/>
            <person name="de Jong P."/>
            <person name="Lindberg D.R."/>
            <person name="Seaver E.C."/>
            <person name="Weisblat D.A."/>
            <person name="Putnam N.H."/>
            <person name="Grigoriev I.V."/>
            <person name="Rokhsar D.S."/>
        </authorList>
    </citation>
    <scope>NUCLEOTIDE SEQUENCE</scope>
</reference>
<name>T1F5G2_HELRO</name>
<gene>
    <name evidence="4" type="primary">20204061</name>
    <name evidence="3" type="ORF">HELRODRAFT_172520</name>
</gene>
<dbReference type="EnsemblMetazoa" id="HelroT172520">
    <property type="protein sequence ID" value="HelroP172520"/>
    <property type="gene ID" value="HelroG172520"/>
</dbReference>
<feature type="compositionally biased region" description="Acidic residues" evidence="1">
    <location>
        <begin position="450"/>
        <end position="471"/>
    </location>
</feature>
<proteinExistence type="predicted"/>
<keyword evidence="5" id="KW-1185">Reference proteome</keyword>
<protein>
    <submittedName>
        <fullName evidence="3 4">Uncharacterized protein</fullName>
    </submittedName>
</protein>
<reference evidence="3 5" key="2">
    <citation type="journal article" date="2013" name="Nature">
        <title>Insights into bilaterian evolution from three spiralian genomes.</title>
        <authorList>
            <person name="Simakov O."/>
            <person name="Marletaz F."/>
            <person name="Cho S.J."/>
            <person name="Edsinger-Gonzales E."/>
            <person name="Havlak P."/>
            <person name="Hellsten U."/>
            <person name="Kuo D.H."/>
            <person name="Larsson T."/>
            <person name="Lv J."/>
            <person name="Arendt D."/>
            <person name="Savage R."/>
            <person name="Osoegawa K."/>
            <person name="de Jong P."/>
            <person name="Grimwood J."/>
            <person name="Chapman J.A."/>
            <person name="Shapiro H."/>
            <person name="Aerts A."/>
            <person name="Otillar R.P."/>
            <person name="Terry A.Y."/>
            <person name="Boore J.L."/>
            <person name="Grigoriev I.V."/>
            <person name="Lindberg D.R."/>
            <person name="Seaver E.C."/>
            <person name="Weisblat D.A."/>
            <person name="Putnam N.H."/>
            <person name="Rokhsar D.S."/>
        </authorList>
    </citation>
    <scope>NUCLEOTIDE SEQUENCE</scope>
</reference>
<dbReference type="RefSeq" id="XP_009017446.1">
    <property type="nucleotide sequence ID" value="XM_009019198.1"/>
</dbReference>
<keyword evidence="2" id="KW-0472">Membrane</keyword>
<organism evidence="4 5">
    <name type="scientific">Helobdella robusta</name>
    <name type="common">Californian leech</name>
    <dbReference type="NCBI Taxonomy" id="6412"/>
    <lineage>
        <taxon>Eukaryota</taxon>
        <taxon>Metazoa</taxon>
        <taxon>Spiralia</taxon>
        <taxon>Lophotrochozoa</taxon>
        <taxon>Annelida</taxon>
        <taxon>Clitellata</taxon>
        <taxon>Hirudinea</taxon>
        <taxon>Rhynchobdellida</taxon>
        <taxon>Glossiphoniidae</taxon>
        <taxon>Helobdella</taxon>
    </lineage>
</organism>
<sequence length="471" mass="54479">MCLSDQPTQHGWMFLSKLVLHLLTIVVTNWAHFDYYLDVGSGLWYVQPMGKGTMWRVASFIASMYFQEQSLKLKAKLYKDIDLEIQTKEFYGCYYSSPVLEYGPTLYSTRFYNKNLCGWECSTEFEDHCDNLRTFVAVFGRMGCICICEIEDLTGASEAPKNDCSTTYPMAEALMDYHIVMGSTGTVPFRNFDTMTFFGCFQSKDKLIQVKPNDNENISYPIACGMECRMRGYTITSFRENPEKCFCGEVADLSVNRLNNTYCPRCKFTDFYFCGTVNYSSRSLYTTCRMGSYMYRGKCQNRCLCLKEVPCEIKTGRCPSNLCKLGYYGMQCNMEDFDYDLYKHYRETSGLQLAHFTCFIIIALLLFTAFAVLWTCKTSYNIYIRLPMEMKDLDIEIDSSRLLDVELEKGEMMKTSDTLQDEDDELKRLDREVEMAKRLKKKKTKKENAEKEDDDKKDDDGDGGDDGDGDE</sequence>
<dbReference type="GeneID" id="20204061"/>
<evidence type="ECO:0000313" key="5">
    <source>
        <dbReference type="Proteomes" id="UP000015101"/>
    </source>
</evidence>
<dbReference type="EMBL" id="AMQM01004257">
    <property type="status" value="NOT_ANNOTATED_CDS"/>
    <property type="molecule type" value="Genomic_DNA"/>
</dbReference>
<dbReference type="Proteomes" id="UP000015101">
    <property type="component" value="Unassembled WGS sequence"/>
</dbReference>
<evidence type="ECO:0000313" key="3">
    <source>
        <dbReference type="EMBL" id="ESO04177.1"/>
    </source>
</evidence>
<reference evidence="4" key="3">
    <citation type="submission" date="2015-06" db="UniProtKB">
        <authorList>
            <consortium name="EnsemblMetazoa"/>
        </authorList>
    </citation>
    <scope>IDENTIFICATION</scope>
</reference>
<keyword evidence="2" id="KW-0812">Transmembrane</keyword>
<dbReference type="AlphaFoldDB" id="T1F5G2"/>
<dbReference type="CTD" id="20204061"/>
<accession>T1F5G2</accession>